<dbReference type="GO" id="GO:0003676">
    <property type="term" value="F:nucleic acid binding"/>
    <property type="evidence" value="ECO:0007669"/>
    <property type="project" value="InterPro"/>
</dbReference>
<protein>
    <recommendedName>
        <fullName evidence="2">UPF0102 protein L7E55_03555</fullName>
    </recommendedName>
</protein>
<dbReference type="NCBIfam" id="NF009154">
    <property type="entry name" value="PRK12497.3-3"/>
    <property type="match status" value="1"/>
</dbReference>
<comment type="similarity">
    <text evidence="1 2">Belongs to the UPF0102 family.</text>
</comment>
<dbReference type="CDD" id="cd20736">
    <property type="entry name" value="PoNe_Nuclease"/>
    <property type="match status" value="1"/>
</dbReference>
<dbReference type="NCBIfam" id="TIGR00252">
    <property type="entry name" value="YraN family protein"/>
    <property type="match status" value="1"/>
</dbReference>
<evidence type="ECO:0000313" key="3">
    <source>
        <dbReference type="EMBL" id="MDF9407444.1"/>
    </source>
</evidence>
<dbReference type="InterPro" id="IPR011856">
    <property type="entry name" value="tRNA_endonuc-like_dom_sf"/>
</dbReference>
<reference evidence="3" key="1">
    <citation type="submission" date="2022-02" db="EMBL/GenBank/DDBJ databases">
        <authorList>
            <person name="Leng L."/>
        </authorList>
    </citation>
    <scope>NUCLEOTIDE SEQUENCE</scope>
    <source>
        <strain evidence="3">JI</strain>
    </source>
</reference>
<dbReference type="Gene3D" id="3.40.1350.10">
    <property type="match status" value="1"/>
</dbReference>
<dbReference type="SUPFAM" id="SSF52980">
    <property type="entry name" value="Restriction endonuclease-like"/>
    <property type="match status" value="1"/>
</dbReference>
<dbReference type="HAMAP" id="MF_00048">
    <property type="entry name" value="UPF0102"/>
    <property type="match status" value="1"/>
</dbReference>
<proteinExistence type="inferred from homology"/>
<dbReference type="RefSeq" id="WP_277442678.1">
    <property type="nucleotide sequence ID" value="NZ_JAKOAV010000004.1"/>
</dbReference>
<dbReference type="NCBIfam" id="NF009150">
    <property type="entry name" value="PRK12497.1-3"/>
    <property type="match status" value="1"/>
</dbReference>
<evidence type="ECO:0000256" key="1">
    <source>
        <dbReference type="ARBA" id="ARBA00006738"/>
    </source>
</evidence>
<evidence type="ECO:0000256" key="2">
    <source>
        <dbReference type="HAMAP-Rule" id="MF_00048"/>
    </source>
</evidence>
<dbReference type="EMBL" id="JAKOAV010000004">
    <property type="protein sequence ID" value="MDF9407444.1"/>
    <property type="molecule type" value="Genomic_DNA"/>
</dbReference>
<sequence>MTIQRKLLGRQGEETAAKYLEKNGYRILCRNYRCQLGEIDLIALDGGVLVFVEVRARSGEQYGSAQESITSRKQNKLRQLAWHYLKASGKTGSACRFDVVAILFDGESKVKRLEHIENAF</sequence>
<name>A0A9X4H757_9FIRM</name>
<comment type="caution">
    <text evidence="3">The sequence shown here is derived from an EMBL/GenBank/DDBJ whole genome shotgun (WGS) entry which is preliminary data.</text>
</comment>
<gene>
    <name evidence="3" type="ORF">L7E55_03555</name>
</gene>
<dbReference type="Proteomes" id="UP001154312">
    <property type="component" value="Unassembled WGS sequence"/>
</dbReference>
<dbReference type="Pfam" id="PF02021">
    <property type="entry name" value="UPF0102"/>
    <property type="match status" value="1"/>
</dbReference>
<organism evidence="3 4">
    <name type="scientific">Pelotomaculum isophthalicicum JI</name>
    <dbReference type="NCBI Taxonomy" id="947010"/>
    <lineage>
        <taxon>Bacteria</taxon>
        <taxon>Bacillati</taxon>
        <taxon>Bacillota</taxon>
        <taxon>Clostridia</taxon>
        <taxon>Eubacteriales</taxon>
        <taxon>Desulfotomaculaceae</taxon>
        <taxon>Pelotomaculum</taxon>
    </lineage>
</organism>
<dbReference type="PANTHER" id="PTHR34039">
    <property type="entry name" value="UPF0102 PROTEIN YRAN"/>
    <property type="match status" value="1"/>
</dbReference>
<dbReference type="AlphaFoldDB" id="A0A9X4H757"/>
<dbReference type="InterPro" id="IPR011335">
    <property type="entry name" value="Restrct_endonuc-II-like"/>
</dbReference>
<dbReference type="PANTHER" id="PTHR34039:SF1">
    <property type="entry name" value="UPF0102 PROTEIN YRAN"/>
    <property type="match status" value="1"/>
</dbReference>
<accession>A0A9X4H757</accession>
<dbReference type="InterPro" id="IPR003509">
    <property type="entry name" value="UPF0102_YraN-like"/>
</dbReference>
<keyword evidence="4" id="KW-1185">Reference proteome</keyword>
<evidence type="ECO:0000313" key="4">
    <source>
        <dbReference type="Proteomes" id="UP001154312"/>
    </source>
</evidence>